<evidence type="ECO:0000313" key="3">
    <source>
        <dbReference type="Proteomes" id="UP000271098"/>
    </source>
</evidence>
<proteinExistence type="predicted"/>
<dbReference type="Proteomes" id="UP000271098">
    <property type="component" value="Unassembled WGS sequence"/>
</dbReference>
<protein>
    <submittedName>
        <fullName evidence="4">TPX2_importin domain-containing protein</fullName>
    </submittedName>
</protein>
<name>A0A183E1I6_9BILA</name>
<dbReference type="WBParaSite" id="GPUH_0001484601-mRNA-1">
    <property type="protein sequence ID" value="GPUH_0001484601-mRNA-1"/>
    <property type="gene ID" value="GPUH_0001484601"/>
</dbReference>
<evidence type="ECO:0000256" key="1">
    <source>
        <dbReference type="SAM" id="MobiDB-lite"/>
    </source>
</evidence>
<organism evidence="4">
    <name type="scientific">Gongylonema pulchrum</name>
    <dbReference type="NCBI Taxonomy" id="637853"/>
    <lineage>
        <taxon>Eukaryota</taxon>
        <taxon>Metazoa</taxon>
        <taxon>Ecdysozoa</taxon>
        <taxon>Nematoda</taxon>
        <taxon>Chromadorea</taxon>
        <taxon>Rhabditida</taxon>
        <taxon>Spirurina</taxon>
        <taxon>Spiruromorpha</taxon>
        <taxon>Spiruroidea</taxon>
        <taxon>Gongylonematidae</taxon>
        <taxon>Gongylonema</taxon>
    </lineage>
</organism>
<feature type="region of interest" description="Disordered" evidence="1">
    <location>
        <begin position="153"/>
        <end position="221"/>
    </location>
</feature>
<reference evidence="2 3" key="2">
    <citation type="submission" date="2018-11" db="EMBL/GenBank/DDBJ databases">
        <authorList>
            <consortium name="Pathogen Informatics"/>
        </authorList>
    </citation>
    <scope>NUCLEOTIDE SEQUENCE [LARGE SCALE GENOMIC DNA]</scope>
</reference>
<dbReference type="AlphaFoldDB" id="A0A183E1I6"/>
<feature type="compositionally biased region" description="Polar residues" evidence="1">
    <location>
        <begin position="203"/>
        <end position="221"/>
    </location>
</feature>
<feature type="compositionally biased region" description="Basic and acidic residues" evidence="1">
    <location>
        <begin position="160"/>
        <end position="171"/>
    </location>
</feature>
<reference evidence="4" key="1">
    <citation type="submission" date="2016-06" db="UniProtKB">
        <authorList>
            <consortium name="WormBaseParasite"/>
        </authorList>
    </citation>
    <scope>IDENTIFICATION</scope>
</reference>
<sequence>MLESRKQRLQLQRCIKGKLQIPVEDEHSPQGYDDDVYLKPKLQTVVQVSMKDEHKNMTSTQEYNDYMNLKPSTDINKKNTTATSHDVGMAPNNGKSRTIEASQELELPTPSMNSRPEELQALDCSEAEMKEALSRMTFFDFAEIDTLPEVPMKSKSRKLPVKEQPEKKHLSVDINGRTKAATLPGVGVAQNSGKIRSKETSQGRKSSNPFTDNGSKNSKTLDSVRNAMRAAVSRMTLKKAKKAEKLQKKVEERKSHEVAVKPFQHTVIALLYCFSPRVHIAAGRHKYASDLELGGFRTAITVRNFYTHHCFFRPISHRGNRKSNTVIIVSLIYKRPGGTGPRFSNCLEKLVREFI</sequence>
<dbReference type="EMBL" id="UYRT01081695">
    <property type="protein sequence ID" value="VDN24844.1"/>
    <property type="molecule type" value="Genomic_DNA"/>
</dbReference>
<keyword evidence="3" id="KW-1185">Reference proteome</keyword>
<evidence type="ECO:0000313" key="2">
    <source>
        <dbReference type="EMBL" id="VDN24844.1"/>
    </source>
</evidence>
<gene>
    <name evidence="2" type="ORF">GPUH_LOCUS14827</name>
</gene>
<accession>A0A183E1I6</accession>
<evidence type="ECO:0000313" key="4">
    <source>
        <dbReference type="WBParaSite" id="GPUH_0001484601-mRNA-1"/>
    </source>
</evidence>